<dbReference type="AlphaFoldDB" id="A0A915HQ89"/>
<organism evidence="5 6">
    <name type="scientific">Romanomermis culicivorax</name>
    <name type="common">Nematode worm</name>
    <dbReference type="NCBI Taxonomy" id="13658"/>
    <lineage>
        <taxon>Eukaryota</taxon>
        <taxon>Metazoa</taxon>
        <taxon>Ecdysozoa</taxon>
        <taxon>Nematoda</taxon>
        <taxon>Enoplea</taxon>
        <taxon>Dorylaimia</taxon>
        <taxon>Mermithida</taxon>
        <taxon>Mermithoidea</taxon>
        <taxon>Mermithidae</taxon>
        <taxon>Romanomermis</taxon>
    </lineage>
</organism>
<evidence type="ECO:0000256" key="1">
    <source>
        <dbReference type="ARBA" id="ARBA00004123"/>
    </source>
</evidence>
<evidence type="ECO:0000259" key="4">
    <source>
        <dbReference type="Pfam" id="PF10187"/>
    </source>
</evidence>
<dbReference type="OMA" id="HKMNAER"/>
<dbReference type="WBParaSite" id="nRc.2.0.1.t03522-RA">
    <property type="protein sequence ID" value="nRc.2.0.1.t03522-RA"/>
    <property type="gene ID" value="nRc.2.0.1.g03522"/>
</dbReference>
<dbReference type="Proteomes" id="UP000887565">
    <property type="component" value="Unplaced"/>
</dbReference>
<feature type="compositionally biased region" description="Basic and acidic residues" evidence="3">
    <location>
        <begin position="177"/>
        <end position="202"/>
    </location>
</feature>
<proteinExistence type="predicted"/>
<protein>
    <submittedName>
        <fullName evidence="6">FAM192A/Fyv6 N-terminal domain-containing protein</fullName>
    </submittedName>
</protein>
<evidence type="ECO:0000256" key="2">
    <source>
        <dbReference type="ARBA" id="ARBA00023242"/>
    </source>
</evidence>
<dbReference type="GO" id="GO:0005634">
    <property type="term" value="C:nucleus"/>
    <property type="evidence" value="ECO:0007669"/>
    <property type="project" value="UniProtKB-SubCell"/>
</dbReference>
<evidence type="ECO:0000313" key="5">
    <source>
        <dbReference type="Proteomes" id="UP000887565"/>
    </source>
</evidence>
<feature type="domain" description="FAM192A/Fyv6 N-terminal" evidence="4">
    <location>
        <begin position="7"/>
        <end position="105"/>
    </location>
</feature>
<sequence length="263" mass="29596">MSSVKKFVSENDIEEAKKLRQAEWEKVRKPEDPTEAPEPSDNRCLYERLKEQREKKQAELEESQRLKHMVRGLDSEEAGFLDYVDDMKAAEERQRRLEEKELIQEIAKARETEKLQELSSAAASTSSRKLETKQKVISKQAQLISSIIVKRKSGDSKISDDEAKKLKLTDTTSTNKSDVDDSSTKNHRDSQKTKKVRVEVGHRPTAIVSLPGIAAYSDAQSDSDSSDSSNSSLDDFSSSNTDLSNSAAKRKIVIEMKSNTRNA</sequence>
<dbReference type="InterPro" id="IPR039845">
    <property type="entry name" value="FAM192A"/>
</dbReference>
<keyword evidence="2" id="KW-0539">Nucleus</keyword>
<feature type="compositionally biased region" description="Basic and acidic residues" evidence="3">
    <location>
        <begin position="19"/>
        <end position="32"/>
    </location>
</feature>
<keyword evidence="5" id="KW-1185">Reference proteome</keyword>
<reference evidence="6" key="1">
    <citation type="submission" date="2022-11" db="UniProtKB">
        <authorList>
            <consortium name="WormBaseParasite"/>
        </authorList>
    </citation>
    <scope>IDENTIFICATION</scope>
</reference>
<evidence type="ECO:0000256" key="3">
    <source>
        <dbReference type="SAM" id="MobiDB-lite"/>
    </source>
</evidence>
<dbReference type="InterPro" id="IPR019331">
    <property type="entry name" value="FAM192A/Fyv6_N"/>
</dbReference>
<feature type="region of interest" description="Disordered" evidence="3">
    <location>
        <begin position="151"/>
        <end position="263"/>
    </location>
</feature>
<feature type="region of interest" description="Disordered" evidence="3">
    <location>
        <begin position="19"/>
        <end position="44"/>
    </location>
</feature>
<feature type="compositionally biased region" description="Polar residues" evidence="3">
    <location>
        <begin position="117"/>
        <end position="127"/>
    </location>
</feature>
<dbReference type="Pfam" id="PF10187">
    <property type="entry name" value="FAM192A_Fyv6_N"/>
    <property type="match status" value="1"/>
</dbReference>
<dbReference type="PANTHER" id="PTHR13495:SF0">
    <property type="entry name" value="PSME3-INTERACTING PROTEIN"/>
    <property type="match status" value="1"/>
</dbReference>
<feature type="compositionally biased region" description="Low complexity" evidence="3">
    <location>
        <begin position="217"/>
        <end position="247"/>
    </location>
</feature>
<feature type="region of interest" description="Disordered" evidence="3">
    <location>
        <begin position="110"/>
        <end position="135"/>
    </location>
</feature>
<comment type="subcellular location">
    <subcellularLocation>
        <location evidence="1">Nucleus</location>
    </subcellularLocation>
</comment>
<feature type="compositionally biased region" description="Basic and acidic residues" evidence="3">
    <location>
        <begin position="152"/>
        <end position="168"/>
    </location>
</feature>
<evidence type="ECO:0000313" key="6">
    <source>
        <dbReference type="WBParaSite" id="nRc.2.0.1.t03522-RA"/>
    </source>
</evidence>
<dbReference type="PANTHER" id="PTHR13495">
    <property type="entry name" value="NEFA-INTERACTING NUCLEAR PROTEIN NIP30"/>
    <property type="match status" value="1"/>
</dbReference>
<name>A0A915HQ89_ROMCU</name>
<accession>A0A915HQ89</accession>